<keyword evidence="2" id="KW-0548">Nucleotidyltransferase</keyword>
<dbReference type="AlphaFoldDB" id="A0A169T0K9"/>
<dbReference type="EMBL" id="LC085181">
    <property type="protein sequence ID" value="BAU98222.1"/>
    <property type="molecule type" value="Genomic_DNA"/>
</dbReference>
<keyword evidence="2" id="KW-0808">Transferase</keyword>
<proteinExistence type="predicted"/>
<sequence length="508" mass="59852">MKNFKLITEMNNKEAREFFLKSESYCNIELPAYIKFDSILNEVNKILEEIAPEKIKTHIEVKKLKCQENINCKIYANKDGKFDWRPLEIINPYIYVYIVRYITEPERWNDLMKFFRTHKVNNIKVASIPVESQKSVKDKKEQILNWWSDVEQQSIEFALDYKKIMHLDISNCYGSIYTHTIPWALHTKEIAKSNQNNKELLGNKIDSLIQLMQNGQTNGIPQGSVLMDFIAEIILSYADKLLDEKIKNLNLDYKVIRYRDDYRIFSNDSNHINEITKSLNDILMSLNLKLNSKKTIYSEDVISSSMKEDKIAYQTFISTIYTKDQFGKLIFHLNIQKHLLQILMFSKKYPNSGSLVKMLDEFNKFRLNNTANKKSKDMIQCISILIEIMLNNIKTTPLCIACLSVLINQLKEESRNEVLSKIMKKVEDIPNVDLVNIWLQRLTIKDDKFKNYETNICKFIVDEKNDIFNNSWIKTKKHKINTKSIINEEYISKMNNIIKPNEVSIFDY</sequence>
<feature type="domain" description="Reverse transcriptase" evidence="1">
    <location>
        <begin position="71"/>
        <end position="318"/>
    </location>
</feature>
<evidence type="ECO:0000313" key="2">
    <source>
        <dbReference type="EMBL" id="BAU98222.1"/>
    </source>
</evidence>
<protein>
    <submittedName>
        <fullName evidence="2">Putative reverse transcriptase</fullName>
    </submittedName>
</protein>
<accession>A0A169T0K9</accession>
<dbReference type="PROSITE" id="PS50878">
    <property type="entry name" value="RT_POL"/>
    <property type="match status" value="1"/>
</dbReference>
<dbReference type="Pfam" id="PF00078">
    <property type="entry name" value="RVT_1"/>
    <property type="match status" value="1"/>
</dbReference>
<evidence type="ECO:0000259" key="1">
    <source>
        <dbReference type="PROSITE" id="PS50878"/>
    </source>
</evidence>
<dbReference type="CDD" id="cd01646">
    <property type="entry name" value="RT_Bac_retron_I"/>
    <property type="match status" value="1"/>
</dbReference>
<organism evidence="2">
    <name type="scientific">Staphylococcus epidermidis</name>
    <dbReference type="NCBI Taxonomy" id="1282"/>
    <lineage>
        <taxon>Bacteria</taxon>
        <taxon>Bacillati</taxon>
        <taxon>Bacillota</taxon>
        <taxon>Bacilli</taxon>
        <taxon>Bacillales</taxon>
        <taxon>Staphylococcaceae</taxon>
        <taxon>Staphylococcus</taxon>
    </lineage>
</organism>
<dbReference type="GO" id="GO:0003964">
    <property type="term" value="F:RNA-directed DNA polymerase activity"/>
    <property type="evidence" value="ECO:0007669"/>
    <property type="project" value="UniProtKB-KW"/>
</dbReference>
<dbReference type="InterPro" id="IPR000477">
    <property type="entry name" value="RT_dom"/>
</dbReference>
<reference evidence="2" key="1">
    <citation type="submission" date="2015-09" db="EMBL/GenBank/DDBJ databases">
        <title>Distribution of SCCmec types in fusidic acid resistant Staphylococcus epidermidis and identification of a novel SCC7684 element.</title>
        <authorList>
            <person name="Chen H.J."/>
            <person name="Teng L.J."/>
        </authorList>
    </citation>
    <scope>NUCLEOTIDE SEQUENCE</scope>
    <source>
        <strain evidence="2">NTUH-3553</strain>
    </source>
</reference>
<dbReference type="RefSeq" id="WP_237640221.1">
    <property type="nucleotide sequence ID" value="NZ_JBICQX010000001.1"/>
</dbReference>
<keyword evidence="2" id="KW-0695">RNA-directed DNA polymerase</keyword>
<name>A0A169T0K9_STAEP</name>